<feature type="compositionally biased region" description="Basic and acidic residues" evidence="1">
    <location>
        <begin position="101"/>
        <end position="110"/>
    </location>
</feature>
<sequence>MYVHLVVGLFYPVVDEERLHSRFGHECGVLIYQYAFDPISLHFPLDSFEIGIMNHVKISPSQLHPLSDKEERYGLSSHSDIDDDVNKNITNRENPENPEAVEVKKEDDGDESDKMDIAALAKMKRLTSKLKSVSSARVTNVKLPKFPQRRVFSMKDGQRKIMNVMLVMARMNLIKRRLVKALFKPPCNGMVELGVVWFSVTTVMTDSRTIFRSPHCEGLRS</sequence>
<evidence type="ECO:0000313" key="3">
    <source>
        <dbReference type="Proteomes" id="UP000236291"/>
    </source>
</evidence>
<reference evidence="2 3" key="2">
    <citation type="journal article" date="2017" name="Front. Plant Sci.">
        <title>Gene Classification and Mining of Molecular Markers Useful in Red Clover (Trifolium pratense) Breeding.</title>
        <authorList>
            <person name="Istvanek J."/>
            <person name="Dluhosova J."/>
            <person name="Dluhos P."/>
            <person name="Patkova L."/>
            <person name="Nedelnik J."/>
            <person name="Repkova J."/>
        </authorList>
    </citation>
    <scope>NUCLEOTIDE SEQUENCE [LARGE SCALE GENOMIC DNA]</scope>
    <source>
        <strain evidence="3">cv. Tatra</strain>
        <tissue evidence="2">Young leaves</tissue>
    </source>
</reference>
<evidence type="ECO:0000256" key="1">
    <source>
        <dbReference type="SAM" id="MobiDB-lite"/>
    </source>
</evidence>
<name>A0A2K3PB91_TRIPR</name>
<gene>
    <name evidence="2" type="ORF">L195_g009193</name>
</gene>
<comment type="caution">
    <text evidence="2">The sequence shown here is derived from an EMBL/GenBank/DDBJ whole genome shotgun (WGS) entry which is preliminary data.</text>
</comment>
<accession>A0A2K3PB91</accession>
<dbReference type="EMBL" id="ASHM01005374">
    <property type="protein sequence ID" value="PNY12561.1"/>
    <property type="molecule type" value="Genomic_DNA"/>
</dbReference>
<evidence type="ECO:0000313" key="2">
    <source>
        <dbReference type="EMBL" id="PNY12561.1"/>
    </source>
</evidence>
<dbReference type="AlphaFoldDB" id="A0A2K3PB91"/>
<protein>
    <submittedName>
        <fullName evidence="2">Uncharacterized protein</fullName>
    </submittedName>
</protein>
<organism evidence="2 3">
    <name type="scientific">Trifolium pratense</name>
    <name type="common">Red clover</name>
    <dbReference type="NCBI Taxonomy" id="57577"/>
    <lineage>
        <taxon>Eukaryota</taxon>
        <taxon>Viridiplantae</taxon>
        <taxon>Streptophyta</taxon>
        <taxon>Embryophyta</taxon>
        <taxon>Tracheophyta</taxon>
        <taxon>Spermatophyta</taxon>
        <taxon>Magnoliopsida</taxon>
        <taxon>eudicotyledons</taxon>
        <taxon>Gunneridae</taxon>
        <taxon>Pentapetalae</taxon>
        <taxon>rosids</taxon>
        <taxon>fabids</taxon>
        <taxon>Fabales</taxon>
        <taxon>Fabaceae</taxon>
        <taxon>Papilionoideae</taxon>
        <taxon>50 kb inversion clade</taxon>
        <taxon>NPAAA clade</taxon>
        <taxon>Hologalegina</taxon>
        <taxon>IRL clade</taxon>
        <taxon>Trifolieae</taxon>
        <taxon>Trifolium</taxon>
    </lineage>
</organism>
<dbReference type="Proteomes" id="UP000236291">
    <property type="component" value="Unassembled WGS sequence"/>
</dbReference>
<proteinExistence type="predicted"/>
<feature type="region of interest" description="Disordered" evidence="1">
    <location>
        <begin position="69"/>
        <end position="110"/>
    </location>
</feature>
<reference evidence="2 3" key="1">
    <citation type="journal article" date="2014" name="Am. J. Bot.">
        <title>Genome assembly and annotation for red clover (Trifolium pratense; Fabaceae).</title>
        <authorList>
            <person name="Istvanek J."/>
            <person name="Jaros M."/>
            <person name="Krenek A."/>
            <person name="Repkova J."/>
        </authorList>
    </citation>
    <scope>NUCLEOTIDE SEQUENCE [LARGE SCALE GENOMIC DNA]</scope>
    <source>
        <strain evidence="3">cv. Tatra</strain>
        <tissue evidence="2">Young leaves</tissue>
    </source>
</reference>